<evidence type="ECO:0000256" key="1">
    <source>
        <dbReference type="ARBA" id="ARBA00004123"/>
    </source>
</evidence>
<reference evidence="11 12" key="2">
    <citation type="submission" date="2018-11" db="EMBL/GenBank/DDBJ databases">
        <authorList>
            <consortium name="Pathogen Informatics"/>
        </authorList>
    </citation>
    <scope>NUCLEOTIDE SEQUENCE [LARGE SCALE GENOMIC DNA]</scope>
</reference>
<dbReference type="SUPFAM" id="SSF54928">
    <property type="entry name" value="RNA-binding domain, RBD"/>
    <property type="match status" value="1"/>
</dbReference>
<keyword evidence="4" id="KW-0862">Zinc</keyword>
<feature type="region of interest" description="Disordered" evidence="9">
    <location>
        <begin position="207"/>
        <end position="273"/>
    </location>
</feature>
<dbReference type="FunFam" id="3.30.40.10:FF:000006">
    <property type="entry name" value="CCR4-NOT transcription complex subunit 4"/>
    <property type="match status" value="1"/>
</dbReference>
<dbReference type="GO" id="GO:0030014">
    <property type="term" value="C:CCR4-NOT complex"/>
    <property type="evidence" value="ECO:0007669"/>
    <property type="project" value="InterPro"/>
</dbReference>
<dbReference type="GO" id="GO:0004842">
    <property type="term" value="F:ubiquitin-protein transferase activity"/>
    <property type="evidence" value="ECO:0007669"/>
    <property type="project" value="InterPro"/>
</dbReference>
<dbReference type="AlphaFoldDB" id="A0A183DQ37"/>
<dbReference type="GO" id="GO:0003723">
    <property type="term" value="F:RNA binding"/>
    <property type="evidence" value="ECO:0007669"/>
    <property type="project" value="UniProtKB-KW"/>
</dbReference>
<keyword evidence="3 8" id="KW-0863">Zinc-finger</keyword>
<gene>
    <name evidence="11" type="ORF">GPUH_LOCUS10828</name>
</gene>
<reference evidence="13" key="1">
    <citation type="submission" date="2016-06" db="UniProtKB">
        <authorList>
            <consortium name="WormBaseParasite"/>
        </authorList>
    </citation>
    <scope>IDENTIFICATION</scope>
</reference>
<organism evidence="13">
    <name type="scientific">Gongylonema pulchrum</name>
    <dbReference type="NCBI Taxonomy" id="637853"/>
    <lineage>
        <taxon>Eukaryota</taxon>
        <taxon>Metazoa</taxon>
        <taxon>Ecdysozoa</taxon>
        <taxon>Nematoda</taxon>
        <taxon>Chromadorea</taxon>
        <taxon>Rhabditida</taxon>
        <taxon>Spirurina</taxon>
        <taxon>Spiruromorpha</taxon>
        <taxon>Spiruroidea</taxon>
        <taxon>Gongylonematidae</taxon>
        <taxon>Gongylonema</taxon>
    </lineage>
</organism>
<dbReference type="InterPro" id="IPR039780">
    <property type="entry name" value="Mot2"/>
</dbReference>
<dbReference type="InterPro" id="IPR003954">
    <property type="entry name" value="RRM_euk-type"/>
</dbReference>
<dbReference type="GO" id="GO:0005634">
    <property type="term" value="C:nucleus"/>
    <property type="evidence" value="ECO:0007669"/>
    <property type="project" value="UniProtKB-SubCell"/>
</dbReference>
<keyword evidence="7" id="KW-0539">Nucleus</keyword>
<evidence type="ECO:0000313" key="11">
    <source>
        <dbReference type="EMBL" id="VDN17966.1"/>
    </source>
</evidence>
<dbReference type="Proteomes" id="UP000271098">
    <property type="component" value="Unassembled WGS sequence"/>
</dbReference>
<evidence type="ECO:0000256" key="5">
    <source>
        <dbReference type="ARBA" id="ARBA00022884"/>
    </source>
</evidence>
<proteinExistence type="predicted"/>
<dbReference type="InterPro" id="IPR039515">
    <property type="entry name" value="NOT4_mRING-HC-C4C4"/>
</dbReference>
<keyword evidence="6" id="KW-0175">Coiled coil</keyword>
<dbReference type="CDD" id="cd16618">
    <property type="entry name" value="mRING-HC-C4C4_CNOT4"/>
    <property type="match status" value="1"/>
</dbReference>
<evidence type="ECO:0000259" key="10">
    <source>
        <dbReference type="PROSITE" id="PS50089"/>
    </source>
</evidence>
<dbReference type="InterPro" id="IPR035979">
    <property type="entry name" value="RBD_domain_sf"/>
</dbReference>
<evidence type="ECO:0000256" key="6">
    <source>
        <dbReference type="ARBA" id="ARBA00023054"/>
    </source>
</evidence>
<dbReference type="InterPro" id="IPR012677">
    <property type="entry name" value="Nucleotide-bd_a/b_plait_sf"/>
</dbReference>
<evidence type="ECO:0000256" key="4">
    <source>
        <dbReference type="ARBA" id="ARBA00022833"/>
    </source>
</evidence>
<dbReference type="GO" id="GO:0016567">
    <property type="term" value="P:protein ubiquitination"/>
    <property type="evidence" value="ECO:0007669"/>
    <property type="project" value="TreeGrafter"/>
</dbReference>
<dbReference type="GO" id="GO:0008270">
    <property type="term" value="F:zinc ion binding"/>
    <property type="evidence" value="ECO:0007669"/>
    <property type="project" value="UniProtKB-KW"/>
</dbReference>
<dbReference type="PROSITE" id="PS50089">
    <property type="entry name" value="ZF_RING_2"/>
    <property type="match status" value="1"/>
</dbReference>
<dbReference type="Gene3D" id="3.30.70.330">
    <property type="match status" value="1"/>
</dbReference>
<comment type="subcellular location">
    <subcellularLocation>
        <location evidence="1">Nucleus</location>
    </subcellularLocation>
</comment>
<name>A0A183DQ37_9BILA</name>
<dbReference type="SUPFAM" id="SSF57850">
    <property type="entry name" value="RING/U-box"/>
    <property type="match status" value="1"/>
</dbReference>
<dbReference type="WBParaSite" id="GPUH_0001084101-mRNA-1">
    <property type="protein sequence ID" value="GPUH_0001084101-mRNA-1"/>
    <property type="gene ID" value="GPUH_0001084101"/>
</dbReference>
<feature type="domain" description="RING-type" evidence="10">
    <location>
        <begin position="11"/>
        <end position="54"/>
    </location>
</feature>
<dbReference type="Pfam" id="PF14570">
    <property type="entry name" value="zf-RING_4"/>
    <property type="match status" value="1"/>
</dbReference>
<evidence type="ECO:0000256" key="3">
    <source>
        <dbReference type="ARBA" id="ARBA00022771"/>
    </source>
</evidence>
<evidence type="ECO:0000313" key="13">
    <source>
        <dbReference type="WBParaSite" id="GPUH_0001084101-mRNA-1"/>
    </source>
</evidence>
<dbReference type="InterPro" id="IPR013083">
    <property type="entry name" value="Znf_RING/FYVE/PHD"/>
</dbReference>
<dbReference type="EMBL" id="UYRT01078177">
    <property type="protein sequence ID" value="VDN17966.1"/>
    <property type="molecule type" value="Genomic_DNA"/>
</dbReference>
<accession>A0A183DQ37</accession>
<evidence type="ECO:0000256" key="9">
    <source>
        <dbReference type="SAM" id="MobiDB-lite"/>
    </source>
</evidence>
<dbReference type="OrthoDB" id="1923159at2759"/>
<dbReference type="PANTHER" id="PTHR12603:SF0">
    <property type="entry name" value="CCR4-NOT TRANSCRIPTION COMPLEX SUBUNIT 4"/>
    <property type="match status" value="1"/>
</dbReference>
<dbReference type="Gene3D" id="3.30.40.10">
    <property type="entry name" value="Zinc/RING finger domain, C3HC4 (zinc finger)"/>
    <property type="match status" value="1"/>
</dbReference>
<keyword evidence="12" id="KW-1185">Reference proteome</keyword>
<dbReference type="InterPro" id="IPR001841">
    <property type="entry name" value="Znf_RING"/>
</dbReference>
<dbReference type="PANTHER" id="PTHR12603">
    <property type="entry name" value="CCR4-NOT TRANSCRIPTION COMPLEX RELATED"/>
    <property type="match status" value="1"/>
</dbReference>
<dbReference type="SMART" id="SM00361">
    <property type="entry name" value="RRM_1"/>
    <property type="match status" value="1"/>
</dbReference>
<keyword evidence="2" id="KW-0479">Metal-binding</keyword>
<evidence type="ECO:0000313" key="12">
    <source>
        <dbReference type="Proteomes" id="UP000271098"/>
    </source>
</evidence>
<sequence>MSSDDQSDKECPLCMEPLEIDDINFYPCKCEYQICRFCWHRLRTDENGLCPACRQPYPEDPVNFKPLTASDVLKMKSEKRQKQQQQKIKICELRKHLSSYRVLQKNLVYVVGLSSRVADPETLKRTEYFGRYGRILKVAVGSSSSSNGPQSASYTAYVTYAKYEDALRAIQDCMYLHDVADTEVSFTKDDMHLGRHAEYEKRLIESTLKEKSPHGRTSILSDTGRKSSSKSKSQERESDCRLSTPNNIKGRTKKKIRQSRSPSVDNDAKKKPESQVYRSGIVLFGFGC</sequence>
<keyword evidence="5" id="KW-0694">RNA-binding</keyword>
<evidence type="ECO:0000256" key="8">
    <source>
        <dbReference type="PROSITE-ProRule" id="PRU00175"/>
    </source>
</evidence>
<protein>
    <submittedName>
        <fullName evidence="13">RING-type domain-containing protein</fullName>
    </submittedName>
</protein>
<evidence type="ECO:0000256" key="2">
    <source>
        <dbReference type="ARBA" id="ARBA00022723"/>
    </source>
</evidence>
<evidence type="ECO:0000256" key="7">
    <source>
        <dbReference type="ARBA" id="ARBA00023242"/>
    </source>
</evidence>